<organism evidence="1 3">
    <name type="scientific">Medicago truncatula</name>
    <name type="common">Barrel medic</name>
    <name type="synonym">Medicago tribuloides</name>
    <dbReference type="NCBI Taxonomy" id="3880"/>
    <lineage>
        <taxon>Eukaryota</taxon>
        <taxon>Viridiplantae</taxon>
        <taxon>Streptophyta</taxon>
        <taxon>Embryophyta</taxon>
        <taxon>Tracheophyta</taxon>
        <taxon>Spermatophyta</taxon>
        <taxon>Magnoliopsida</taxon>
        <taxon>eudicotyledons</taxon>
        <taxon>Gunneridae</taxon>
        <taxon>Pentapetalae</taxon>
        <taxon>rosids</taxon>
        <taxon>fabids</taxon>
        <taxon>Fabales</taxon>
        <taxon>Fabaceae</taxon>
        <taxon>Papilionoideae</taxon>
        <taxon>50 kb inversion clade</taxon>
        <taxon>NPAAA clade</taxon>
        <taxon>Hologalegina</taxon>
        <taxon>IRL clade</taxon>
        <taxon>Trifolieae</taxon>
        <taxon>Medicago</taxon>
    </lineage>
</organism>
<accession>G7I2N5</accession>
<dbReference type="EnsemblPlants" id="AES60973">
    <property type="protein sequence ID" value="AES60973"/>
    <property type="gene ID" value="MTR_1g072990"/>
</dbReference>
<dbReference type="PaxDb" id="3880-AES60973"/>
<dbReference type="EMBL" id="CM001217">
    <property type="protein sequence ID" value="AES60973.1"/>
    <property type="molecule type" value="Genomic_DNA"/>
</dbReference>
<evidence type="ECO:0000313" key="1">
    <source>
        <dbReference type="EMBL" id="AES60973.1"/>
    </source>
</evidence>
<dbReference type="AlphaFoldDB" id="G7I2N5"/>
<proteinExistence type="predicted"/>
<reference evidence="1 3" key="1">
    <citation type="journal article" date="2011" name="Nature">
        <title>The Medicago genome provides insight into the evolution of rhizobial symbioses.</title>
        <authorList>
            <person name="Young N.D."/>
            <person name="Debelle F."/>
            <person name="Oldroyd G.E."/>
            <person name="Geurts R."/>
            <person name="Cannon S.B."/>
            <person name="Udvardi M.K."/>
            <person name="Benedito V.A."/>
            <person name="Mayer K.F."/>
            <person name="Gouzy J."/>
            <person name="Schoof H."/>
            <person name="Van de Peer Y."/>
            <person name="Proost S."/>
            <person name="Cook D.R."/>
            <person name="Meyers B.C."/>
            <person name="Spannagl M."/>
            <person name="Cheung F."/>
            <person name="De Mita S."/>
            <person name="Krishnakumar V."/>
            <person name="Gundlach H."/>
            <person name="Zhou S."/>
            <person name="Mudge J."/>
            <person name="Bharti A.K."/>
            <person name="Murray J.D."/>
            <person name="Naoumkina M.A."/>
            <person name="Rosen B."/>
            <person name="Silverstein K.A."/>
            <person name="Tang H."/>
            <person name="Rombauts S."/>
            <person name="Zhao P.X."/>
            <person name="Zhou P."/>
            <person name="Barbe V."/>
            <person name="Bardou P."/>
            <person name="Bechner M."/>
            <person name="Bellec A."/>
            <person name="Berger A."/>
            <person name="Berges H."/>
            <person name="Bidwell S."/>
            <person name="Bisseling T."/>
            <person name="Choisne N."/>
            <person name="Couloux A."/>
            <person name="Denny R."/>
            <person name="Deshpande S."/>
            <person name="Dai X."/>
            <person name="Doyle J.J."/>
            <person name="Dudez A.M."/>
            <person name="Farmer A.D."/>
            <person name="Fouteau S."/>
            <person name="Franken C."/>
            <person name="Gibelin C."/>
            <person name="Gish J."/>
            <person name="Goldstein S."/>
            <person name="Gonzalez A.J."/>
            <person name="Green P.J."/>
            <person name="Hallab A."/>
            <person name="Hartog M."/>
            <person name="Hua A."/>
            <person name="Humphray S.J."/>
            <person name="Jeong D.H."/>
            <person name="Jing Y."/>
            <person name="Jocker A."/>
            <person name="Kenton S.M."/>
            <person name="Kim D.J."/>
            <person name="Klee K."/>
            <person name="Lai H."/>
            <person name="Lang C."/>
            <person name="Lin S."/>
            <person name="Macmil S.L."/>
            <person name="Magdelenat G."/>
            <person name="Matthews L."/>
            <person name="McCorrison J."/>
            <person name="Monaghan E.L."/>
            <person name="Mun J.H."/>
            <person name="Najar F.Z."/>
            <person name="Nicholson C."/>
            <person name="Noirot C."/>
            <person name="O'Bleness M."/>
            <person name="Paule C.R."/>
            <person name="Poulain J."/>
            <person name="Prion F."/>
            <person name="Qin B."/>
            <person name="Qu C."/>
            <person name="Retzel E.F."/>
            <person name="Riddle C."/>
            <person name="Sallet E."/>
            <person name="Samain S."/>
            <person name="Samson N."/>
            <person name="Sanders I."/>
            <person name="Saurat O."/>
            <person name="Scarpelli C."/>
            <person name="Schiex T."/>
            <person name="Segurens B."/>
            <person name="Severin A.J."/>
            <person name="Sherrier D.J."/>
            <person name="Shi R."/>
            <person name="Sims S."/>
            <person name="Singer S.R."/>
            <person name="Sinharoy S."/>
            <person name="Sterck L."/>
            <person name="Viollet A."/>
            <person name="Wang B.B."/>
            <person name="Wang K."/>
            <person name="Wang M."/>
            <person name="Wang X."/>
            <person name="Warfsmann J."/>
            <person name="Weissenbach J."/>
            <person name="White D.D."/>
            <person name="White J.D."/>
            <person name="Wiley G.B."/>
            <person name="Wincker P."/>
            <person name="Xing Y."/>
            <person name="Yang L."/>
            <person name="Yao Z."/>
            <person name="Ying F."/>
            <person name="Zhai J."/>
            <person name="Zhou L."/>
            <person name="Zuber A."/>
            <person name="Denarie J."/>
            <person name="Dixon R.A."/>
            <person name="May G.D."/>
            <person name="Schwartz D.C."/>
            <person name="Rogers J."/>
            <person name="Quetier F."/>
            <person name="Town C.D."/>
            <person name="Roe B.A."/>
        </authorList>
    </citation>
    <scope>NUCLEOTIDE SEQUENCE [LARGE SCALE GENOMIC DNA]</scope>
    <source>
        <strain evidence="1">A17</strain>
        <strain evidence="2 3">cv. Jemalong A17</strain>
    </source>
</reference>
<evidence type="ECO:0000313" key="2">
    <source>
        <dbReference type="EnsemblPlants" id="AES60973"/>
    </source>
</evidence>
<evidence type="ECO:0000313" key="3">
    <source>
        <dbReference type="Proteomes" id="UP000002051"/>
    </source>
</evidence>
<protein>
    <submittedName>
        <fullName evidence="1">Transmembrane protein, putative</fullName>
    </submittedName>
</protein>
<keyword evidence="1" id="KW-0472">Membrane</keyword>
<keyword evidence="3" id="KW-1185">Reference proteome</keyword>
<name>G7I2N5_MEDTR</name>
<sequence>MTLKHTLSFGLIVYDSYLYIGNSFVIDDYHNYPSVFSRIIVMSPSHPIMFKAHQIFSITTIIE</sequence>
<reference evidence="2" key="3">
    <citation type="submission" date="2015-04" db="UniProtKB">
        <authorList>
            <consortium name="EnsemblPlants"/>
        </authorList>
    </citation>
    <scope>IDENTIFICATION</scope>
    <source>
        <strain evidence="2">cv. Jemalong A17</strain>
    </source>
</reference>
<reference evidence="1 3" key="2">
    <citation type="journal article" date="2014" name="BMC Genomics">
        <title>An improved genome release (version Mt4.0) for the model legume Medicago truncatula.</title>
        <authorList>
            <person name="Tang H."/>
            <person name="Krishnakumar V."/>
            <person name="Bidwell S."/>
            <person name="Rosen B."/>
            <person name="Chan A."/>
            <person name="Zhou S."/>
            <person name="Gentzbittel L."/>
            <person name="Childs K.L."/>
            <person name="Yandell M."/>
            <person name="Gundlach H."/>
            <person name="Mayer K.F."/>
            <person name="Schwartz D.C."/>
            <person name="Town C.D."/>
        </authorList>
    </citation>
    <scope>GENOME REANNOTATION</scope>
    <source>
        <strain evidence="2 3">cv. Jemalong A17</strain>
    </source>
</reference>
<gene>
    <name evidence="1" type="ordered locus">MTR_1g072990</name>
</gene>
<keyword evidence="1" id="KW-0812">Transmembrane</keyword>
<dbReference type="Proteomes" id="UP000002051">
    <property type="component" value="Unassembled WGS sequence"/>
</dbReference>
<dbReference type="HOGENOM" id="CLU_2889101_0_0_1"/>